<dbReference type="GO" id="GO:0003824">
    <property type="term" value="F:catalytic activity"/>
    <property type="evidence" value="ECO:0007669"/>
    <property type="project" value="InterPro"/>
</dbReference>
<dbReference type="SUPFAM" id="SSF50800">
    <property type="entry name" value="PK beta-barrel domain-like"/>
    <property type="match status" value="1"/>
</dbReference>
<feature type="domain" description="MOSC" evidence="1">
    <location>
        <begin position="173"/>
        <end position="325"/>
    </location>
</feature>
<dbReference type="InterPro" id="IPR011037">
    <property type="entry name" value="Pyrv_Knase-like_insert_dom_sf"/>
</dbReference>
<name>A0AAD9JAH8_9ANNE</name>
<dbReference type="PANTHER" id="PTHR14237">
    <property type="entry name" value="MOLYBDOPTERIN COFACTOR SULFURASE MOSC"/>
    <property type="match status" value="1"/>
</dbReference>
<dbReference type="Pfam" id="PF03473">
    <property type="entry name" value="MOSC"/>
    <property type="match status" value="1"/>
</dbReference>
<evidence type="ECO:0000259" key="1">
    <source>
        <dbReference type="PROSITE" id="PS51340"/>
    </source>
</evidence>
<gene>
    <name evidence="2" type="ORF">LSH36_463g05002</name>
</gene>
<dbReference type="InterPro" id="IPR005303">
    <property type="entry name" value="MOCOS_middle"/>
</dbReference>
<keyword evidence="3" id="KW-1185">Reference proteome</keyword>
<dbReference type="PROSITE" id="PS51340">
    <property type="entry name" value="MOSC"/>
    <property type="match status" value="1"/>
</dbReference>
<dbReference type="AlphaFoldDB" id="A0AAD9JAH8"/>
<evidence type="ECO:0000313" key="2">
    <source>
        <dbReference type="EMBL" id="KAK2149192.1"/>
    </source>
</evidence>
<dbReference type="Proteomes" id="UP001208570">
    <property type="component" value="Unassembled WGS sequence"/>
</dbReference>
<evidence type="ECO:0000313" key="3">
    <source>
        <dbReference type="Proteomes" id="UP001208570"/>
    </source>
</evidence>
<comment type="caution">
    <text evidence="2">The sequence shown here is derived from an EMBL/GenBank/DDBJ whole genome shotgun (WGS) entry which is preliminary data.</text>
</comment>
<dbReference type="PANTHER" id="PTHR14237:SF19">
    <property type="entry name" value="MITOCHONDRIAL AMIDOXIME REDUCING COMPONENT 1"/>
    <property type="match status" value="1"/>
</dbReference>
<dbReference type="InterPro" id="IPR005302">
    <property type="entry name" value="MoCF_Sase_C"/>
</dbReference>
<protein>
    <recommendedName>
        <fullName evidence="1">MOSC domain-containing protein</fullName>
    </recommendedName>
</protein>
<dbReference type="GO" id="GO:0030170">
    <property type="term" value="F:pyridoxal phosphate binding"/>
    <property type="evidence" value="ECO:0007669"/>
    <property type="project" value="InterPro"/>
</dbReference>
<dbReference type="SUPFAM" id="SSF141673">
    <property type="entry name" value="MOSC N-terminal domain-like"/>
    <property type="match status" value="1"/>
</dbReference>
<reference evidence="2" key="1">
    <citation type="journal article" date="2023" name="Mol. Biol. Evol.">
        <title>Third-Generation Sequencing Reveals the Adaptive Role of the Epigenome in Three Deep-Sea Polychaetes.</title>
        <authorList>
            <person name="Perez M."/>
            <person name="Aroh O."/>
            <person name="Sun Y."/>
            <person name="Lan Y."/>
            <person name="Juniper S.K."/>
            <person name="Young C.R."/>
            <person name="Angers B."/>
            <person name="Qian P.Y."/>
        </authorList>
    </citation>
    <scope>NUCLEOTIDE SEQUENCE</scope>
    <source>
        <strain evidence="2">P08H-3</strain>
    </source>
</reference>
<sequence>MGLLANVDPVFSYLLLSAALKYYVNYLWKDVVPNGAKLVGVVTGLELFPLKSGKGIEQEEVKCSSHKGPSCGPVTDRHWMVVTDKHQMVSSRQEPLLSRIVPRFEGSTMIITAPGCDDLSLDPDLVERAAKPISTDVHSVPTMALDCGEEASQWISKYLDKPGYRLVYSGRDVYTRGVVGGNNKYLAWTRVAKSDDKLAFHDSISLHLITEESVADLNKRLENPLKTSRFRPNIVAKTGSEPYAEDNWKEVYIGTARLRTLKLCARCVLPNVDPETGLKDPDDQPLKTLNRYRNILGGILGPALGIDLIVEKPGIVHVGDEIYAIRGDNITPP</sequence>
<proteinExistence type="predicted"/>
<dbReference type="EMBL" id="JAODUP010000463">
    <property type="protein sequence ID" value="KAK2149192.1"/>
    <property type="molecule type" value="Genomic_DNA"/>
</dbReference>
<organism evidence="2 3">
    <name type="scientific">Paralvinella palmiformis</name>
    <dbReference type="NCBI Taxonomy" id="53620"/>
    <lineage>
        <taxon>Eukaryota</taxon>
        <taxon>Metazoa</taxon>
        <taxon>Spiralia</taxon>
        <taxon>Lophotrochozoa</taxon>
        <taxon>Annelida</taxon>
        <taxon>Polychaeta</taxon>
        <taxon>Sedentaria</taxon>
        <taxon>Canalipalpata</taxon>
        <taxon>Terebellida</taxon>
        <taxon>Terebelliformia</taxon>
        <taxon>Alvinellidae</taxon>
        <taxon>Paralvinella</taxon>
    </lineage>
</organism>
<dbReference type="GO" id="GO:0030151">
    <property type="term" value="F:molybdenum ion binding"/>
    <property type="evidence" value="ECO:0007669"/>
    <property type="project" value="InterPro"/>
</dbReference>
<dbReference type="Pfam" id="PF03476">
    <property type="entry name" value="MOSC_N"/>
    <property type="match status" value="1"/>
</dbReference>
<accession>A0AAD9JAH8</accession>